<evidence type="ECO:0000256" key="8">
    <source>
        <dbReference type="PROSITE-ProRule" id="PRU00035"/>
    </source>
</evidence>
<sequence length="579" mass="64419">MSTKVRLRRPMPPEQNEPRKSARIISKVHTEPIVPNSEDVAEMGRTMLDRLCTVRDTRDDELLCEPFLKLPSRKQYPEYYVVIRRPISIAEIRSKLKQKEYGTFLELKQDLELMCNNAKRFNMSESDIYLKARDLHGLIKDLSATVFEEWQAQATAPASPNEEATPVRSHKITLRRPMEKTQSQESPPSIPTTPTPTPAPASSVPVTPSPLRVPIMPVSTTTASYVIEPRRRGAPRGKRLKVMLRWAVQNMMAAQDVDGHTYSDMFLELPSRDEYPDYYQFIQRPICFRDIERKLDMKEYINPHALVSDIRLMLSNAQFYNEEHSQVWNDAQALWRHLDRVLVPALLAEGFTLDPNDHRQAAVPPGKPGYVPPPTPTSSSPSTQPAQPPMVRPAPSAPTAASPAVSAPPATSAPVTPATSAVSVAPVVSPAPSVTAVPAPTVPVNVSLERVWDDLQAKVWPRHPATFSVTPTCAAETREAQPCPWTALHVTTSANAHVSVRLEASQHHILALPRGTHATSWRWDGMTSEEEATRILVRNEPVPITQEGTALTHITHVDHGEVQAQQAHGAAVHVYMHTV</sequence>
<keyword evidence="6" id="KW-0804">Transcription</keyword>
<dbReference type="GO" id="GO:0003682">
    <property type="term" value="F:chromatin binding"/>
    <property type="evidence" value="ECO:0007669"/>
    <property type="project" value="TreeGrafter"/>
</dbReference>
<feature type="region of interest" description="Disordered" evidence="9">
    <location>
        <begin position="355"/>
        <end position="416"/>
    </location>
</feature>
<evidence type="ECO:0000256" key="5">
    <source>
        <dbReference type="ARBA" id="ARBA00023117"/>
    </source>
</evidence>
<feature type="compositionally biased region" description="Pro residues" evidence="9">
    <location>
        <begin position="365"/>
        <end position="376"/>
    </location>
</feature>
<evidence type="ECO:0000313" key="12">
    <source>
        <dbReference type="Proteomes" id="UP001217582"/>
    </source>
</evidence>
<keyword evidence="5 8" id="KW-0103">Bromodomain</keyword>
<evidence type="ECO:0000256" key="7">
    <source>
        <dbReference type="ARBA" id="ARBA00023242"/>
    </source>
</evidence>
<dbReference type="SUPFAM" id="SSF47370">
    <property type="entry name" value="Bromodomain"/>
    <property type="match status" value="2"/>
</dbReference>
<evidence type="ECO:0000256" key="3">
    <source>
        <dbReference type="ARBA" id="ARBA00022853"/>
    </source>
</evidence>
<keyword evidence="7" id="KW-0539">Nucleus</keyword>
<protein>
    <recommendedName>
        <fullName evidence="10">Bromo domain-containing protein</fullName>
    </recommendedName>
</protein>
<keyword evidence="12" id="KW-1185">Reference proteome</keyword>
<dbReference type="CDD" id="cd04369">
    <property type="entry name" value="Bromodomain"/>
    <property type="match status" value="1"/>
</dbReference>
<dbReference type="PROSITE" id="PS00633">
    <property type="entry name" value="BROMODOMAIN_1"/>
    <property type="match status" value="1"/>
</dbReference>
<dbReference type="PANTHER" id="PTHR16062:SF23">
    <property type="entry name" value="BROMO DOMAIN-CONTAINING PROTEIN"/>
    <property type="match status" value="1"/>
</dbReference>
<feature type="domain" description="Bromo" evidence="10">
    <location>
        <begin position="258"/>
        <end position="328"/>
    </location>
</feature>
<feature type="compositionally biased region" description="Pro residues" evidence="9">
    <location>
        <begin position="188"/>
        <end position="199"/>
    </location>
</feature>
<feature type="region of interest" description="Disordered" evidence="9">
    <location>
        <begin position="153"/>
        <end position="213"/>
    </location>
</feature>
<dbReference type="Proteomes" id="UP001217582">
    <property type="component" value="Chromosome 6"/>
</dbReference>
<dbReference type="GO" id="GO:0006338">
    <property type="term" value="P:chromatin remodeling"/>
    <property type="evidence" value="ECO:0007669"/>
    <property type="project" value="InterPro"/>
</dbReference>
<dbReference type="PROSITE" id="PS50014">
    <property type="entry name" value="BROMODOMAIN_2"/>
    <property type="match status" value="2"/>
</dbReference>
<evidence type="ECO:0000256" key="2">
    <source>
        <dbReference type="ARBA" id="ARBA00022737"/>
    </source>
</evidence>
<feature type="compositionally biased region" description="Low complexity" evidence="9">
    <location>
        <begin position="397"/>
        <end position="416"/>
    </location>
</feature>
<evidence type="ECO:0000256" key="1">
    <source>
        <dbReference type="ARBA" id="ARBA00004123"/>
    </source>
</evidence>
<dbReference type="InterPro" id="IPR018359">
    <property type="entry name" value="Bromodomain_CS"/>
</dbReference>
<feature type="domain" description="Bromo" evidence="10">
    <location>
        <begin position="59"/>
        <end position="129"/>
    </location>
</feature>
<keyword evidence="3" id="KW-0156">Chromatin regulator</keyword>
<organism evidence="11 12">
    <name type="scientific">Malassezia arunalokei</name>
    <dbReference type="NCBI Taxonomy" id="1514897"/>
    <lineage>
        <taxon>Eukaryota</taxon>
        <taxon>Fungi</taxon>
        <taxon>Dikarya</taxon>
        <taxon>Basidiomycota</taxon>
        <taxon>Ustilaginomycotina</taxon>
        <taxon>Malasseziomycetes</taxon>
        <taxon>Malasseziales</taxon>
        <taxon>Malasseziaceae</taxon>
        <taxon>Malassezia</taxon>
    </lineage>
</organism>
<dbReference type="GO" id="GO:0006368">
    <property type="term" value="P:transcription elongation by RNA polymerase II"/>
    <property type="evidence" value="ECO:0007669"/>
    <property type="project" value="TreeGrafter"/>
</dbReference>
<dbReference type="InterPro" id="IPR036427">
    <property type="entry name" value="Bromodomain-like_sf"/>
</dbReference>
<dbReference type="InterPro" id="IPR001487">
    <property type="entry name" value="Bromodomain"/>
</dbReference>
<dbReference type="SMART" id="SM00297">
    <property type="entry name" value="BROMO"/>
    <property type="match status" value="2"/>
</dbReference>
<evidence type="ECO:0000256" key="4">
    <source>
        <dbReference type="ARBA" id="ARBA00023015"/>
    </source>
</evidence>
<dbReference type="EMBL" id="CP119921">
    <property type="protein sequence ID" value="WFD17137.1"/>
    <property type="molecule type" value="Genomic_DNA"/>
</dbReference>
<evidence type="ECO:0000256" key="6">
    <source>
        <dbReference type="ARBA" id="ARBA00023163"/>
    </source>
</evidence>
<comment type="subcellular location">
    <subcellularLocation>
        <location evidence="1">Nucleus</location>
    </subcellularLocation>
</comment>
<accession>A0AAJ6CNC8</accession>
<dbReference type="PRINTS" id="PR00503">
    <property type="entry name" value="BROMODOMAIN"/>
</dbReference>
<feature type="compositionally biased region" description="Pro residues" evidence="9">
    <location>
        <begin position="386"/>
        <end position="396"/>
    </location>
</feature>
<dbReference type="AlphaFoldDB" id="A0AAJ6CNC8"/>
<dbReference type="Pfam" id="PF00439">
    <property type="entry name" value="Bromodomain"/>
    <property type="match status" value="2"/>
</dbReference>
<feature type="region of interest" description="Disordered" evidence="9">
    <location>
        <begin position="1"/>
        <end position="20"/>
    </location>
</feature>
<name>A0AAJ6CNC8_9BASI</name>
<keyword evidence="2" id="KW-0677">Repeat</keyword>
<dbReference type="Gene3D" id="1.20.920.10">
    <property type="entry name" value="Bromodomain-like"/>
    <property type="match status" value="2"/>
</dbReference>
<gene>
    <name evidence="11" type="ORF">MARU1_003185</name>
</gene>
<evidence type="ECO:0000256" key="9">
    <source>
        <dbReference type="SAM" id="MobiDB-lite"/>
    </source>
</evidence>
<dbReference type="InterPro" id="IPR037382">
    <property type="entry name" value="Rsc/polybromo"/>
</dbReference>
<proteinExistence type="predicted"/>
<dbReference type="GO" id="GO:0016586">
    <property type="term" value="C:RSC-type complex"/>
    <property type="evidence" value="ECO:0007669"/>
    <property type="project" value="InterPro"/>
</dbReference>
<evidence type="ECO:0000313" key="11">
    <source>
        <dbReference type="EMBL" id="WFD17137.1"/>
    </source>
</evidence>
<feature type="compositionally biased region" description="Low complexity" evidence="9">
    <location>
        <begin position="200"/>
        <end position="210"/>
    </location>
</feature>
<reference evidence="11 12" key="1">
    <citation type="submission" date="2023-03" db="EMBL/GenBank/DDBJ databases">
        <title>Mating type loci evolution in Malassezia.</title>
        <authorList>
            <person name="Coelho M.A."/>
        </authorList>
    </citation>
    <scope>NUCLEOTIDE SEQUENCE [LARGE SCALE GENOMIC DNA]</scope>
    <source>
        <strain evidence="11 12">CBS 13387</strain>
    </source>
</reference>
<evidence type="ECO:0000259" key="10">
    <source>
        <dbReference type="PROSITE" id="PS50014"/>
    </source>
</evidence>
<dbReference type="PANTHER" id="PTHR16062">
    <property type="entry name" value="SWI/SNF-RELATED"/>
    <property type="match status" value="1"/>
</dbReference>
<keyword evidence="4" id="KW-0805">Transcription regulation</keyword>